<dbReference type="InterPro" id="IPR037022">
    <property type="entry name" value="Formyl_trans_C_sf"/>
</dbReference>
<accession>A0A261ETZ8</accession>
<gene>
    <name evidence="8" type="primary">fmt</name>
    <name evidence="11" type="ORF">BOCO_0643</name>
</gene>
<keyword evidence="6 8" id="KW-0648">Protein biosynthesis</keyword>
<dbReference type="OrthoDB" id="9802815at2"/>
<dbReference type="Pfam" id="PF02911">
    <property type="entry name" value="Formyl_trans_C"/>
    <property type="match status" value="1"/>
</dbReference>
<dbReference type="InterPro" id="IPR036477">
    <property type="entry name" value="Formyl_transf_N_sf"/>
</dbReference>
<evidence type="ECO:0000256" key="1">
    <source>
        <dbReference type="ARBA" id="ARBA00002606"/>
    </source>
</evidence>
<sequence length="324" mass="34511">MGQPLKVLFAGTPQVAVPALELLLDDAEHFQVVAVLTRPDSPQGRGRRLTPSPVKQVALAHGITVLEDNPSNPDSLETIAATGAQCGAVVAYGRILKEPVLLALEQGWYNLHFSLLPQWRGAAPVQRAIWAGDTITGASVFRLTKGMDEGPVLAQSTVTIGEHENAGQLLGRLAKDGGQLLLASLQAVAEGRALPQPQPQGAYEVANKITTDDAHIRFDLPAFAVDRQIRACTPDPGAWCLLHSDHSDDGILLHILSARPVPSESEHPSEQLAAGSIAVSKHAVWVGTKTESIELLEVKAAGKRAMKAVDWARGARLSAQSYCD</sequence>
<dbReference type="InterPro" id="IPR005794">
    <property type="entry name" value="Fmt"/>
</dbReference>
<protein>
    <recommendedName>
        <fullName evidence="4 8">Methionyl-tRNA formyltransferase</fullName>
        <ecNumber evidence="3 8">2.1.2.9</ecNumber>
    </recommendedName>
</protein>
<evidence type="ECO:0000256" key="8">
    <source>
        <dbReference type="HAMAP-Rule" id="MF_00182"/>
    </source>
</evidence>
<dbReference type="Pfam" id="PF00551">
    <property type="entry name" value="Formyl_trans_N"/>
    <property type="match status" value="1"/>
</dbReference>
<dbReference type="SUPFAM" id="SSF53328">
    <property type="entry name" value="Formyltransferase"/>
    <property type="match status" value="1"/>
</dbReference>
<dbReference type="Gene3D" id="3.10.25.10">
    <property type="entry name" value="Formyl transferase, C-terminal domain"/>
    <property type="match status" value="1"/>
</dbReference>
<dbReference type="GO" id="GO:0004479">
    <property type="term" value="F:methionyl-tRNA formyltransferase activity"/>
    <property type="evidence" value="ECO:0007669"/>
    <property type="project" value="UniProtKB-UniRule"/>
</dbReference>
<evidence type="ECO:0000256" key="2">
    <source>
        <dbReference type="ARBA" id="ARBA00010699"/>
    </source>
</evidence>
<dbReference type="CDD" id="cd08646">
    <property type="entry name" value="FMT_core_Met-tRNA-FMT_N"/>
    <property type="match status" value="1"/>
</dbReference>
<feature type="domain" description="Formyl transferase C-terminal" evidence="10">
    <location>
        <begin position="208"/>
        <end position="315"/>
    </location>
</feature>
<evidence type="ECO:0000259" key="10">
    <source>
        <dbReference type="Pfam" id="PF02911"/>
    </source>
</evidence>
<dbReference type="Gene3D" id="3.40.50.170">
    <property type="entry name" value="Formyl transferase, N-terminal domain"/>
    <property type="match status" value="1"/>
</dbReference>
<evidence type="ECO:0000259" key="9">
    <source>
        <dbReference type="Pfam" id="PF00551"/>
    </source>
</evidence>
<dbReference type="RefSeq" id="WP_094722652.1">
    <property type="nucleotide sequence ID" value="NZ_MWWS01000004.1"/>
</dbReference>
<evidence type="ECO:0000256" key="4">
    <source>
        <dbReference type="ARBA" id="ARBA00016014"/>
    </source>
</evidence>
<dbReference type="CDD" id="cd08704">
    <property type="entry name" value="Met_tRNA_FMT_C"/>
    <property type="match status" value="1"/>
</dbReference>
<dbReference type="InterPro" id="IPR002376">
    <property type="entry name" value="Formyl_transf_N"/>
</dbReference>
<comment type="catalytic activity">
    <reaction evidence="7 8">
        <text>L-methionyl-tRNA(fMet) + (6R)-10-formyltetrahydrofolate = N-formyl-L-methionyl-tRNA(fMet) + (6S)-5,6,7,8-tetrahydrofolate + H(+)</text>
        <dbReference type="Rhea" id="RHEA:24380"/>
        <dbReference type="Rhea" id="RHEA-COMP:9952"/>
        <dbReference type="Rhea" id="RHEA-COMP:9953"/>
        <dbReference type="ChEBI" id="CHEBI:15378"/>
        <dbReference type="ChEBI" id="CHEBI:57453"/>
        <dbReference type="ChEBI" id="CHEBI:78530"/>
        <dbReference type="ChEBI" id="CHEBI:78844"/>
        <dbReference type="ChEBI" id="CHEBI:195366"/>
        <dbReference type="EC" id="2.1.2.9"/>
    </reaction>
</comment>
<dbReference type="SUPFAM" id="SSF50486">
    <property type="entry name" value="FMT C-terminal domain-like"/>
    <property type="match status" value="1"/>
</dbReference>
<name>A0A261ETZ8_9BIFI</name>
<dbReference type="HAMAP" id="MF_00182">
    <property type="entry name" value="Formyl_trans"/>
    <property type="match status" value="1"/>
</dbReference>
<reference evidence="11 12" key="1">
    <citation type="journal article" date="2017" name="BMC Genomics">
        <title>Comparative genomic and phylogenomic analyses of the Bifidobacteriaceae family.</title>
        <authorList>
            <person name="Lugli G.A."/>
            <person name="Milani C."/>
            <person name="Turroni F."/>
            <person name="Duranti S."/>
            <person name="Mancabelli L."/>
            <person name="Mangifesta M."/>
            <person name="Ferrario C."/>
            <person name="Modesto M."/>
            <person name="Mattarelli P."/>
            <person name="Jiri K."/>
            <person name="van Sinderen D."/>
            <person name="Ventura M."/>
        </authorList>
    </citation>
    <scope>NUCLEOTIDE SEQUENCE [LARGE SCALE GENOMIC DNA]</scope>
    <source>
        <strain evidence="11 12">DSM 22924</strain>
    </source>
</reference>
<dbReference type="InterPro" id="IPR041711">
    <property type="entry name" value="Met-tRNA-FMT_N"/>
</dbReference>
<dbReference type="GO" id="GO:0005829">
    <property type="term" value="C:cytosol"/>
    <property type="evidence" value="ECO:0007669"/>
    <property type="project" value="TreeGrafter"/>
</dbReference>
<dbReference type="EMBL" id="MWWS01000004">
    <property type="protein sequence ID" value="OZG50126.1"/>
    <property type="molecule type" value="Genomic_DNA"/>
</dbReference>
<dbReference type="PANTHER" id="PTHR11138">
    <property type="entry name" value="METHIONYL-TRNA FORMYLTRANSFERASE"/>
    <property type="match status" value="1"/>
</dbReference>
<organism evidence="11 12">
    <name type="scientific">Bombiscardovia coagulans</name>
    <dbReference type="NCBI Taxonomy" id="686666"/>
    <lineage>
        <taxon>Bacteria</taxon>
        <taxon>Bacillati</taxon>
        <taxon>Actinomycetota</taxon>
        <taxon>Actinomycetes</taxon>
        <taxon>Bifidobacteriales</taxon>
        <taxon>Bifidobacteriaceae</taxon>
        <taxon>Bombiscardovia</taxon>
    </lineage>
</organism>
<feature type="domain" description="Formyl transferase N-terminal" evidence="9">
    <location>
        <begin position="7"/>
        <end position="183"/>
    </location>
</feature>
<keyword evidence="12" id="KW-1185">Reference proteome</keyword>
<comment type="similarity">
    <text evidence="2 8">Belongs to the Fmt family.</text>
</comment>
<dbReference type="NCBIfam" id="TIGR00460">
    <property type="entry name" value="fmt"/>
    <property type="match status" value="1"/>
</dbReference>
<evidence type="ECO:0000256" key="5">
    <source>
        <dbReference type="ARBA" id="ARBA00022679"/>
    </source>
</evidence>
<feature type="binding site" evidence="8">
    <location>
        <begin position="114"/>
        <end position="117"/>
    </location>
    <ligand>
        <name>(6S)-5,6,7,8-tetrahydrofolate</name>
        <dbReference type="ChEBI" id="CHEBI:57453"/>
    </ligand>
</feature>
<dbReference type="Proteomes" id="UP000216004">
    <property type="component" value="Unassembled WGS sequence"/>
</dbReference>
<evidence type="ECO:0000256" key="3">
    <source>
        <dbReference type="ARBA" id="ARBA00012261"/>
    </source>
</evidence>
<dbReference type="InterPro" id="IPR011034">
    <property type="entry name" value="Formyl_transferase-like_C_sf"/>
</dbReference>
<evidence type="ECO:0000313" key="12">
    <source>
        <dbReference type="Proteomes" id="UP000216004"/>
    </source>
</evidence>
<dbReference type="EC" id="2.1.2.9" evidence="3 8"/>
<dbReference type="AlphaFoldDB" id="A0A261ETZ8"/>
<proteinExistence type="inferred from homology"/>
<keyword evidence="5 8" id="KW-0808">Transferase</keyword>
<evidence type="ECO:0000256" key="7">
    <source>
        <dbReference type="ARBA" id="ARBA00048558"/>
    </source>
</evidence>
<dbReference type="InterPro" id="IPR044135">
    <property type="entry name" value="Met-tRNA-FMT_C"/>
</dbReference>
<evidence type="ECO:0000313" key="11">
    <source>
        <dbReference type="EMBL" id="OZG50126.1"/>
    </source>
</evidence>
<dbReference type="InterPro" id="IPR005793">
    <property type="entry name" value="Formyl_trans_C"/>
</dbReference>
<comment type="function">
    <text evidence="1 8">Attaches a formyl group to the free amino group of methionyl-tRNA(fMet). The formyl group appears to play a dual role in the initiator identity of N-formylmethionyl-tRNA by promoting its recognition by IF2 and preventing the misappropriation of this tRNA by the elongation apparatus.</text>
</comment>
<comment type="caution">
    <text evidence="11">The sequence shown here is derived from an EMBL/GenBank/DDBJ whole genome shotgun (WGS) entry which is preliminary data.</text>
</comment>
<evidence type="ECO:0000256" key="6">
    <source>
        <dbReference type="ARBA" id="ARBA00022917"/>
    </source>
</evidence>
<dbReference type="PANTHER" id="PTHR11138:SF5">
    <property type="entry name" value="METHIONYL-TRNA FORMYLTRANSFERASE, MITOCHONDRIAL"/>
    <property type="match status" value="1"/>
</dbReference>